<evidence type="ECO:0000259" key="13">
    <source>
        <dbReference type="PROSITE" id="PS51671"/>
    </source>
</evidence>
<dbReference type="PROSITE" id="PS51671">
    <property type="entry name" value="ACT"/>
    <property type="match status" value="1"/>
</dbReference>
<dbReference type="SUPFAM" id="SSF55021">
    <property type="entry name" value="ACT-like"/>
    <property type="match status" value="1"/>
</dbReference>
<evidence type="ECO:0000256" key="5">
    <source>
        <dbReference type="ARBA" id="ARBA00013143"/>
    </source>
</evidence>
<protein>
    <recommendedName>
        <fullName evidence="6">D-3-phosphoglycerate dehydrogenase</fullName>
        <ecNumber evidence="4">1.1.1.399</ecNumber>
        <ecNumber evidence="5">1.1.1.95</ecNumber>
    </recommendedName>
    <alternativeName>
        <fullName evidence="9">2-oxoglutarate reductase</fullName>
    </alternativeName>
</protein>
<dbReference type="InterPro" id="IPR045865">
    <property type="entry name" value="ACT-like_dom_sf"/>
</dbReference>
<dbReference type="FunFam" id="3.40.50.720:FF:000041">
    <property type="entry name" value="D-3-phosphoglycerate dehydrogenase"/>
    <property type="match status" value="1"/>
</dbReference>
<accession>A0AA37TNV7</accession>
<dbReference type="Pfam" id="PF00389">
    <property type="entry name" value="2-Hacid_dh"/>
    <property type="match status" value="1"/>
</dbReference>
<dbReference type="InterPro" id="IPR006139">
    <property type="entry name" value="D-isomer_2_OHA_DH_cat_dom"/>
</dbReference>
<comment type="catalytic activity">
    <reaction evidence="11">
        <text>(2R)-3-phosphoglycerate + NAD(+) = 3-phosphooxypyruvate + NADH + H(+)</text>
        <dbReference type="Rhea" id="RHEA:12641"/>
        <dbReference type="ChEBI" id="CHEBI:15378"/>
        <dbReference type="ChEBI" id="CHEBI:18110"/>
        <dbReference type="ChEBI" id="CHEBI:57540"/>
        <dbReference type="ChEBI" id="CHEBI:57945"/>
        <dbReference type="ChEBI" id="CHEBI:58272"/>
        <dbReference type="EC" id="1.1.1.95"/>
    </reaction>
</comment>
<dbReference type="Pfam" id="PF22629">
    <property type="entry name" value="ACT_AHAS_ss"/>
    <property type="match status" value="1"/>
</dbReference>
<dbReference type="Pfam" id="PF02826">
    <property type="entry name" value="2-Hacid_dh_C"/>
    <property type="match status" value="1"/>
</dbReference>
<evidence type="ECO:0000256" key="6">
    <source>
        <dbReference type="ARBA" id="ARBA00021582"/>
    </source>
</evidence>
<dbReference type="InterPro" id="IPR036291">
    <property type="entry name" value="NAD(P)-bd_dom_sf"/>
</dbReference>
<dbReference type="PROSITE" id="PS00671">
    <property type="entry name" value="D_2_HYDROXYACID_DH_3"/>
    <property type="match status" value="1"/>
</dbReference>
<sequence>MRRAPLPLRCASGKVIGQIPSVEGGQTVLTERVVLTESIAPTASKVFTQAGIGDIRQLPRAVGPGDSGDLAGATVLGIRSRTKVTAALLDALPDLTAVGCFSVGTNQVDLETARARGLPVFNAPFSNTRSVAELTIGEIVMLLRRILPRSESAHAGGWDKSATGAFEVRGKTLGIVGYGNIGAQLSNLAEAMGMRVIFYDLTDKLRHGNTEPAESFEALLAASDVVSLHVPETPLTHGLMSADRIRAMKPGAYLINNSRGTVVDLDALASALRDGHLAGAAIDVFPVEPTSNAERFVSPLQGLPNVILTPHVGGSTEEAQDRIGAEVARKLVDYVQTGSTLGAVNFPQVQLPPRLSGARFLHVHRNVPGVLGQINAIFSGRALNIDAQYLQTDGEFGYVVVDASVRPDEAEAVHRALRAIDGTVRTRHLRPAAG</sequence>
<dbReference type="CDD" id="cd04901">
    <property type="entry name" value="ACT_3PGDH"/>
    <property type="match status" value="1"/>
</dbReference>
<dbReference type="Gene3D" id="3.30.70.260">
    <property type="match status" value="1"/>
</dbReference>
<evidence type="ECO:0000313" key="14">
    <source>
        <dbReference type="EMBL" id="GLS74554.1"/>
    </source>
</evidence>
<dbReference type="PROSITE" id="PS00670">
    <property type="entry name" value="D_2_HYDROXYACID_DH_2"/>
    <property type="match status" value="1"/>
</dbReference>
<dbReference type="EC" id="1.1.1.95" evidence="5"/>
<evidence type="ECO:0000256" key="3">
    <source>
        <dbReference type="ARBA" id="ARBA00005854"/>
    </source>
</evidence>
<organism evidence="14 15">
    <name type="scientific">Methylobacterium tardum</name>
    <dbReference type="NCBI Taxonomy" id="374432"/>
    <lineage>
        <taxon>Bacteria</taxon>
        <taxon>Pseudomonadati</taxon>
        <taxon>Pseudomonadota</taxon>
        <taxon>Alphaproteobacteria</taxon>
        <taxon>Hyphomicrobiales</taxon>
        <taxon>Methylobacteriaceae</taxon>
        <taxon>Methylobacterium</taxon>
    </lineage>
</organism>
<evidence type="ECO:0000256" key="7">
    <source>
        <dbReference type="ARBA" id="ARBA00023002"/>
    </source>
</evidence>
<comment type="pathway">
    <text evidence="2">Amino-acid biosynthesis; L-serine biosynthesis; L-serine from 3-phospho-D-glycerate: step 1/3.</text>
</comment>
<evidence type="ECO:0000313" key="15">
    <source>
        <dbReference type="Proteomes" id="UP001157440"/>
    </source>
</evidence>
<evidence type="ECO:0000256" key="8">
    <source>
        <dbReference type="ARBA" id="ARBA00023027"/>
    </source>
</evidence>
<dbReference type="CDD" id="cd12176">
    <property type="entry name" value="PGDH_3"/>
    <property type="match status" value="1"/>
</dbReference>
<dbReference type="EC" id="1.1.1.399" evidence="4"/>
<dbReference type="PANTHER" id="PTHR10996:SF282">
    <property type="entry name" value="D-3-PHOSPHOGLYCERATE DEHYDROGENASE 1-RELATED"/>
    <property type="match status" value="1"/>
</dbReference>
<dbReference type="GO" id="GO:0004617">
    <property type="term" value="F:phosphoglycerate dehydrogenase activity"/>
    <property type="evidence" value="ECO:0007669"/>
    <property type="project" value="UniProtKB-EC"/>
</dbReference>
<evidence type="ECO:0000256" key="10">
    <source>
        <dbReference type="ARBA" id="ARBA00048126"/>
    </source>
</evidence>
<dbReference type="InterPro" id="IPR029753">
    <property type="entry name" value="D-isomer_DH_CS"/>
</dbReference>
<keyword evidence="7 12" id="KW-0560">Oxidoreductase</keyword>
<comment type="function">
    <text evidence="1">Catalyzes the reversible oxidation of 3-phospho-D-glycerate to 3-phosphonooxypyruvate, the first step of the phosphorylated L-serine biosynthesis pathway. Also catalyzes the reversible oxidation of 2-hydroxyglutarate to 2-oxoglutarate.</text>
</comment>
<keyword evidence="15" id="KW-1185">Reference proteome</keyword>
<dbReference type="InterPro" id="IPR006140">
    <property type="entry name" value="D-isomer_DH_NAD-bd"/>
</dbReference>
<evidence type="ECO:0000256" key="4">
    <source>
        <dbReference type="ARBA" id="ARBA00013001"/>
    </source>
</evidence>
<dbReference type="EMBL" id="BSPL01000038">
    <property type="protein sequence ID" value="GLS74554.1"/>
    <property type="molecule type" value="Genomic_DNA"/>
</dbReference>
<dbReference type="PROSITE" id="PS00065">
    <property type="entry name" value="D_2_HYDROXYACID_DH_1"/>
    <property type="match status" value="1"/>
</dbReference>
<name>A0AA37TNV7_9HYPH</name>
<evidence type="ECO:0000256" key="2">
    <source>
        <dbReference type="ARBA" id="ARBA00005216"/>
    </source>
</evidence>
<dbReference type="GO" id="GO:0051287">
    <property type="term" value="F:NAD binding"/>
    <property type="evidence" value="ECO:0007669"/>
    <property type="project" value="InterPro"/>
</dbReference>
<keyword evidence="8" id="KW-0520">NAD</keyword>
<dbReference type="InterPro" id="IPR029752">
    <property type="entry name" value="D-isomer_DH_CS1"/>
</dbReference>
<evidence type="ECO:0000256" key="12">
    <source>
        <dbReference type="RuleBase" id="RU003719"/>
    </source>
</evidence>
<dbReference type="InterPro" id="IPR054480">
    <property type="entry name" value="AHAS_small-like_ACT"/>
</dbReference>
<comment type="catalytic activity">
    <reaction evidence="10">
        <text>(R)-2-hydroxyglutarate + NAD(+) = 2-oxoglutarate + NADH + H(+)</text>
        <dbReference type="Rhea" id="RHEA:49612"/>
        <dbReference type="ChEBI" id="CHEBI:15378"/>
        <dbReference type="ChEBI" id="CHEBI:15801"/>
        <dbReference type="ChEBI" id="CHEBI:16810"/>
        <dbReference type="ChEBI" id="CHEBI:57540"/>
        <dbReference type="ChEBI" id="CHEBI:57945"/>
        <dbReference type="EC" id="1.1.1.399"/>
    </reaction>
</comment>
<gene>
    <name evidence="14" type="ORF">GCM10007890_65720</name>
</gene>
<comment type="similarity">
    <text evidence="3 12">Belongs to the D-isomer specific 2-hydroxyacid dehydrogenase family.</text>
</comment>
<dbReference type="GO" id="GO:0047545">
    <property type="term" value="F:(S)-2-hydroxyglutarate dehydrogenase activity"/>
    <property type="evidence" value="ECO:0007669"/>
    <property type="project" value="UniProtKB-ARBA"/>
</dbReference>
<comment type="caution">
    <text evidence="14">The sequence shown here is derived from an EMBL/GenBank/DDBJ whole genome shotgun (WGS) entry which is preliminary data.</text>
</comment>
<dbReference type="SUPFAM" id="SSF51735">
    <property type="entry name" value="NAD(P)-binding Rossmann-fold domains"/>
    <property type="match status" value="1"/>
</dbReference>
<dbReference type="Proteomes" id="UP001157440">
    <property type="component" value="Unassembled WGS sequence"/>
</dbReference>
<dbReference type="PANTHER" id="PTHR10996">
    <property type="entry name" value="2-HYDROXYACID DEHYDROGENASE-RELATED"/>
    <property type="match status" value="1"/>
</dbReference>
<evidence type="ECO:0000256" key="1">
    <source>
        <dbReference type="ARBA" id="ARBA00003800"/>
    </source>
</evidence>
<dbReference type="GO" id="GO:0006564">
    <property type="term" value="P:L-serine biosynthetic process"/>
    <property type="evidence" value="ECO:0007669"/>
    <property type="project" value="UniProtKB-ARBA"/>
</dbReference>
<reference evidence="15" key="1">
    <citation type="journal article" date="2019" name="Int. J. Syst. Evol. Microbiol.">
        <title>The Global Catalogue of Microorganisms (GCM) 10K type strain sequencing project: providing services to taxonomists for standard genome sequencing and annotation.</title>
        <authorList>
            <consortium name="The Broad Institute Genomics Platform"/>
            <consortium name="The Broad Institute Genome Sequencing Center for Infectious Disease"/>
            <person name="Wu L."/>
            <person name="Ma J."/>
        </authorList>
    </citation>
    <scope>NUCLEOTIDE SEQUENCE [LARGE SCALE GENOMIC DNA]</scope>
    <source>
        <strain evidence="15">NBRC 103632</strain>
    </source>
</reference>
<dbReference type="SUPFAM" id="SSF52283">
    <property type="entry name" value="Formate/glycerate dehydrogenase catalytic domain-like"/>
    <property type="match status" value="1"/>
</dbReference>
<dbReference type="Gene3D" id="3.40.50.720">
    <property type="entry name" value="NAD(P)-binding Rossmann-like Domain"/>
    <property type="match status" value="2"/>
</dbReference>
<evidence type="ECO:0000256" key="9">
    <source>
        <dbReference type="ARBA" id="ARBA00030455"/>
    </source>
</evidence>
<evidence type="ECO:0000256" key="11">
    <source>
        <dbReference type="ARBA" id="ARBA00048731"/>
    </source>
</evidence>
<dbReference type="NCBIfam" id="NF008759">
    <property type="entry name" value="PRK11790.1"/>
    <property type="match status" value="1"/>
</dbReference>
<dbReference type="InterPro" id="IPR050223">
    <property type="entry name" value="D-isomer_2-hydroxyacid_DH"/>
</dbReference>
<feature type="domain" description="ACT" evidence="13">
    <location>
        <begin position="359"/>
        <end position="432"/>
    </location>
</feature>
<dbReference type="AlphaFoldDB" id="A0AA37TNV7"/>
<dbReference type="InterPro" id="IPR002912">
    <property type="entry name" value="ACT_dom"/>
</dbReference>
<proteinExistence type="inferred from homology"/>